<dbReference type="InterPro" id="IPR043128">
    <property type="entry name" value="Rev_trsase/Diguanyl_cyclase"/>
</dbReference>
<dbReference type="InterPro" id="IPR043502">
    <property type="entry name" value="DNA/RNA_pol_sf"/>
</dbReference>
<gene>
    <name evidence="2" type="ORF">MCOR_29617</name>
</gene>
<evidence type="ECO:0000313" key="3">
    <source>
        <dbReference type="Proteomes" id="UP000507470"/>
    </source>
</evidence>
<organism evidence="2 3">
    <name type="scientific">Mytilus coruscus</name>
    <name type="common">Sea mussel</name>
    <dbReference type="NCBI Taxonomy" id="42192"/>
    <lineage>
        <taxon>Eukaryota</taxon>
        <taxon>Metazoa</taxon>
        <taxon>Spiralia</taxon>
        <taxon>Lophotrochozoa</taxon>
        <taxon>Mollusca</taxon>
        <taxon>Bivalvia</taxon>
        <taxon>Autobranchia</taxon>
        <taxon>Pteriomorphia</taxon>
        <taxon>Mytilida</taxon>
        <taxon>Mytiloidea</taxon>
        <taxon>Mytilidae</taxon>
        <taxon>Mytilinae</taxon>
        <taxon>Mytilus</taxon>
    </lineage>
</organism>
<dbReference type="Pfam" id="PF00078">
    <property type="entry name" value="RVT_1"/>
    <property type="match status" value="1"/>
</dbReference>
<evidence type="ECO:0000259" key="1">
    <source>
        <dbReference type="PROSITE" id="PS50878"/>
    </source>
</evidence>
<dbReference type="InterPro" id="IPR052055">
    <property type="entry name" value="Hepadnavirus_pol/RT"/>
</dbReference>
<dbReference type="EMBL" id="CACVKT020005397">
    <property type="protein sequence ID" value="CAC5394900.1"/>
    <property type="molecule type" value="Genomic_DNA"/>
</dbReference>
<dbReference type="AlphaFoldDB" id="A0A6J8CJ08"/>
<feature type="domain" description="Reverse transcriptase" evidence="1">
    <location>
        <begin position="1"/>
        <end position="177"/>
    </location>
</feature>
<keyword evidence="3" id="KW-1185">Reference proteome</keyword>
<dbReference type="PROSITE" id="PS50878">
    <property type="entry name" value="RT_POL"/>
    <property type="match status" value="1"/>
</dbReference>
<dbReference type="SUPFAM" id="SSF56672">
    <property type="entry name" value="DNA/RNA polymerases"/>
    <property type="match status" value="1"/>
</dbReference>
<dbReference type="InterPro" id="IPR000477">
    <property type="entry name" value="RT_dom"/>
</dbReference>
<dbReference type="PANTHER" id="PTHR33050">
    <property type="entry name" value="REVERSE TRANSCRIPTASE DOMAIN-CONTAINING PROTEIN"/>
    <property type="match status" value="1"/>
</dbReference>
<dbReference type="Proteomes" id="UP000507470">
    <property type="component" value="Unassembled WGS sequence"/>
</dbReference>
<sequence length="243" mass="27353">MGIIPKPDGGVRIIHDCSRPVGSSVNDHVSDFPKQKFQTIEDAAKLVSSNYFLAKVDLKSAYRSVRISKKSQQVTGFNWIFPNGEQHTFVDCKLPFGAKLAPNIFHRLSQAVRRMMSRKGFTIIAYLDDFLICEPTKTRCLDALNTLLNLLCALGFLISWSKVVGPCQKITFLGIEIDSTLMELRLPNDKLSKLKQDLAEFLQRQRASKKQLQSLAGKLNWASAVVHGGRVFLRRIITAFSRL</sequence>
<protein>
    <recommendedName>
        <fullName evidence="1">Reverse transcriptase domain-containing protein</fullName>
    </recommendedName>
</protein>
<proteinExistence type="predicted"/>
<dbReference type="OrthoDB" id="6109162at2759"/>
<dbReference type="Gene3D" id="3.30.70.270">
    <property type="match status" value="1"/>
</dbReference>
<evidence type="ECO:0000313" key="2">
    <source>
        <dbReference type="EMBL" id="CAC5394900.1"/>
    </source>
</evidence>
<name>A0A6J8CJ08_MYTCO</name>
<accession>A0A6J8CJ08</accession>
<dbReference type="PANTHER" id="PTHR33050:SF7">
    <property type="entry name" value="RIBONUCLEASE H"/>
    <property type="match status" value="1"/>
</dbReference>
<reference evidence="2 3" key="1">
    <citation type="submission" date="2020-06" db="EMBL/GenBank/DDBJ databases">
        <authorList>
            <person name="Li R."/>
            <person name="Bekaert M."/>
        </authorList>
    </citation>
    <scope>NUCLEOTIDE SEQUENCE [LARGE SCALE GENOMIC DNA]</scope>
    <source>
        <strain evidence="3">wild</strain>
    </source>
</reference>